<dbReference type="InterPro" id="IPR036249">
    <property type="entry name" value="Thioredoxin-like_sf"/>
</dbReference>
<dbReference type="InterPro" id="IPR050553">
    <property type="entry name" value="Thioredoxin_ResA/DsbE_sf"/>
</dbReference>
<dbReference type="PROSITE" id="PS51352">
    <property type="entry name" value="THIOREDOXIN_2"/>
    <property type="match status" value="1"/>
</dbReference>
<dbReference type="SUPFAM" id="SSF52833">
    <property type="entry name" value="Thioredoxin-like"/>
    <property type="match status" value="1"/>
</dbReference>
<proteinExistence type="predicted"/>
<dbReference type="Pfam" id="PF08534">
    <property type="entry name" value="Redoxin"/>
    <property type="match status" value="1"/>
</dbReference>
<evidence type="ECO:0000256" key="1">
    <source>
        <dbReference type="SAM" id="SignalP"/>
    </source>
</evidence>
<dbReference type="PANTHER" id="PTHR42852">
    <property type="entry name" value="THIOL:DISULFIDE INTERCHANGE PROTEIN DSBE"/>
    <property type="match status" value="1"/>
</dbReference>
<organism evidence="3 4">
    <name type="scientific">Mucilaginibacter pineti</name>
    <dbReference type="NCBI Taxonomy" id="1391627"/>
    <lineage>
        <taxon>Bacteria</taxon>
        <taxon>Pseudomonadati</taxon>
        <taxon>Bacteroidota</taxon>
        <taxon>Sphingobacteriia</taxon>
        <taxon>Sphingobacteriales</taxon>
        <taxon>Sphingobacteriaceae</taxon>
        <taxon>Mucilaginibacter</taxon>
    </lineage>
</organism>
<dbReference type="RefSeq" id="WP_091146502.1">
    <property type="nucleotide sequence ID" value="NZ_FNAI01000002.1"/>
</dbReference>
<keyword evidence="1" id="KW-0732">Signal</keyword>
<feature type="domain" description="Thioredoxin" evidence="2">
    <location>
        <begin position="258"/>
        <end position="421"/>
    </location>
</feature>
<keyword evidence="4" id="KW-1185">Reference proteome</keyword>
<feature type="signal peptide" evidence="1">
    <location>
        <begin position="1"/>
        <end position="27"/>
    </location>
</feature>
<evidence type="ECO:0000313" key="4">
    <source>
        <dbReference type="Proteomes" id="UP000199072"/>
    </source>
</evidence>
<dbReference type="InterPro" id="IPR013740">
    <property type="entry name" value="Redoxin"/>
</dbReference>
<dbReference type="CDD" id="cd02966">
    <property type="entry name" value="TlpA_like_family"/>
    <property type="match status" value="1"/>
</dbReference>
<dbReference type="GO" id="GO:0016491">
    <property type="term" value="F:oxidoreductase activity"/>
    <property type="evidence" value="ECO:0007669"/>
    <property type="project" value="InterPro"/>
</dbReference>
<reference evidence="3 4" key="1">
    <citation type="submission" date="2016-10" db="EMBL/GenBank/DDBJ databases">
        <authorList>
            <person name="de Groot N.N."/>
        </authorList>
    </citation>
    <scope>NUCLEOTIDE SEQUENCE [LARGE SCALE GENOMIC DNA]</scope>
    <source>
        <strain evidence="3 4">47C3B</strain>
    </source>
</reference>
<dbReference type="AlphaFoldDB" id="A0A1G6XAA6"/>
<name>A0A1G6XAA6_9SPHI</name>
<evidence type="ECO:0000313" key="3">
    <source>
        <dbReference type="EMBL" id="SDD75021.1"/>
    </source>
</evidence>
<dbReference type="Gene3D" id="3.40.30.10">
    <property type="entry name" value="Glutaredoxin"/>
    <property type="match status" value="1"/>
</dbReference>
<evidence type="ECO:0000259" key="2">
    <source>
        <dbReference type="PROSITE" id="PS51352"/>
    </source>
</evidence>
<feature type="chain" id="PRO_5011631903" evidence="1">
    <location>
        <begin position="28"/>
        <end position="439"/>
    </location>
</feature>
<protein>
    <submittedName>
        <fullName evidence="3">Peroxiredoxin</fullName>
    </submittedName>
</protein>
<dbReference type="InterPro" id="IPR013766">
    <property type="entry name" value="Thioredoxin_domain"/>
</dbReference>
<sequence length="439" mass="48523">MKISNYLTKAKLLSAGLLLSGVSVLSAHEGPKPKFIKEGRWRGVFTVSESEVPFNFELKGKDAEHAVFTLINGSRRDNFHVKLIGKDSVYVKMNTYDAALVAKINDDNTITGEYRSLVPGFRGNSLPFTAEYGKTYRFVEPDKNVAPTANLSGKWEIKTYSKDAVPASIAILKQNGNKLTGVVMTVVGDTRELEGTVQGDQFALSGFTGPSPFIIKGKINADGSISGEEGFGIYKNLKFDAAKNERVELPDPYKLTFLKDGYKKLDFSFPGIDGKQVSLSDDKYKGKVVIVEIIGTWCPNCTDQTVFLSPWFNKNHQRGVEAIALGFEQKDSLEYAKYTLGKLKEKYAINYDIAFGGLADKKLVSQKLPALNKFIAFPTTIIIDRKGDVREIYTGYTGTVTGKYHEDYEKKFNKLLDELIAEPAPETAAIAQPATHQGN</sequence>
<dbReference type="PANTHER" id="PTHR42852:SF13">
    <property type="entry name" value="PROTEIN DIPZ"/>
    <property type="match status" value="1"/>
</dbReference>
<dbReference type="OrthoDB" id="616241at2"/>
<accession>A0A1G6XAA6</accession>
<dbReference type="EMBL" id="FNAI01000002">
    <property type="protein sequence ID" value="SDD75021.1"/>
    <property type="molecule type" value="Genomic_DNA"/>
</dbReference>
<dbReference type="STRING" id="1391627.SAMN05216464_102459"/>
<dbReference type="Proteomes" id="UP000199072">
    <property type="component" value="Unassembled WGS sequence"/>
</dbReference>
<gene>
    <name evidence="3" type="ORF">SAMN05216464_102459</name>
</gene>